<gene>
    <name evidence="3" type="ORF">ACH5RR_029970</name>
</gene>
<dbReference type="Pfam" id="PF22936">
    <property type="entry name" value="Pol_BBD"/>
    <property type="match status" value="1"/>
</dbReference>
<organism evidence="3 4">
    <name type="scientific">Cinchona calisaya</name>
    <dbReference type="NCBI Taxonomy" id="153742"/>
    <lineage>
        <taxon>Eukaryota</taxon>
        <taxon>Viridiplantae</taxon>
        <taxon>Streptophyta</taxon>
        <taxon>Embryophyta</taxon>
        <taxon>Tracheophyta</taxon>
        <taxon>Spermatophyta</taxon>
        <taxon>Magnoliopsida</taxon>
        <taxon>eudicotyledons</taxon>
        <taxon>Gunneridae</taxon>
        <taxon>Pentapetalae</taxon>
        <taxon>asterids</taxon>
        <taxon>lamiids</taxon>
        <taxon>Gentianales</taxon>
        <taxon>Rubiaceae</taxon>
        <taxon>Cinchonoideae</taxon>
        <taxon>Cinchoneae</taxon>
        <taxon>Cinchona</taxon>
    </lineage>
</organism>
<feature type="compositionally biased region" description="Basic and acidic residues" evidence="1">
    <location>
        <begin position="132"/>
        <end position="145"/>
    </location>
</feature>
<feature type="region of interest" description="Disordered" evidence="1">
    <location>
        <begin position="132"/>
        <end position="168"/>
    </location>
</feature>
<dbReference type="EMBL" id="JBJUIK010000012">
    <property type="protein sequence ID" value="KAL3510569.1"/>
    <property type="molecule type" value="Genomic_DNA"/>
</dbReference>
<dbReference type="AlphaFoldDB" id="A0ABD2YT81"/>
<feature type="domain" description="Retrovirus-related Pol polyprotein from transposon TNT 1-94-like beta-barrel" evidence="2">
    <location>
        <begin position="1"/>
        <end position="69"/>
    </location>
</feature>
<dbReference type="Proteomes" id="UP001630127">
    <property type="component" value="Unassembled WGS sequence"/>
</dbReference>
<sequence>MTGDKEKLHSTTKYKGGRVVVTADNTKLPIKHIGDTVIMPCVNSHPVQLQHVMHVYSMKKNLLFVSQLTAPRNYVLFSPHNVKVYWDIKIVGMPIMEGERVESIHVLSAESAYIEKTRKNDTINLGHTRDIGLKEVQEDRERSASPERSIVTQEVKNPNPPVALQEAT</sequence>
<reference evidence="3 4" key="1">
    <citation type="submission" date="2024-11" db="EMBL/GenBank/DDBJ databases">
        <title>A near-complete genome assembly of Cinchona calisaya.</title>
        <authorList>
            <person name="Lian D.C."/>
            <person name="Zhao X.W."/>
            <person name="Wei L."/>
        </authorList>
    </citation>
    <scope>NUCLEOTIDE SEQUENCE [LARGE SCALE GENOMIC DNA]</scope>
    <source>
        <tissue evidence="3">Nenye</tissue>
    </source>
</reference>
<evidence type="ECO:0000313" key="4">
    <source>
        <dbReference type="Proteomes" id="UP001630127"/>
    </source>
</evidence>
<protein>
    <recommendedName>
        <fullName evidence="2">Retrovirus-related Pol polyprotein from transposon TNT 1-94-like beta-barrel domain-containing protein</fullName>
    </recommendedName>
</protein>
<proteinExistence type="predicted"/>
<evidence type="ECO:0000313" key="3">
    <source>
        <dbReference type="EMBL" id="KAL3510569.1"/>
    </source>
</evidence>
<keyword evidence="4" id="KW-1185">Reference proteome</keyword>
<comment type="caution">
    <text evidence="3">The sequence shown here is derived from an EMBL/GenBank/DDBJ whole genome shotgun (WGS) entry which is preliminary data.</text>
</comment>
<evidence type="ECO:0000259" key="2">
    <source>
        <dbReference type="Pfam" id="PF22936"/>
    </source>
</evidence>
<name>A0ABD2YT81_9GENT</name>
<evidence type="ECO:0000256" key="1">
    <source>
        <dbReference type="SAM" id="MobiDB-lite"/>
    </source>
</evidence>
<dbReference type="InterPro" id="IPR054722">
    <property type="entry name" value="PolX-like_BBD"/>
</dbReference>
<accession>A0ABD2YT81</accession>